<feature type="non-terminal residue" evidence="2">
    <location>
        <position position="1"/>
    </location>
</feature>
<evidence type="ECO:0000313" key="2">
    <source>
        <dbReference type="EMBL" id="EYU23350.1"/>
    </source>
</evidence>
<reference evidence="2 3" key="1">
    <citation type="journal article" date="2013" name="Proc. Natl. Acad. Sci. U.S.A.">
        <title>Fine-scale variation in meiotic recombination in Mimulus inferred from population shotgun sequencing.</title>
        <authorList>
            <person name="Hellsten U."/>
            <person name="Wright K.M."/>
            <person name="Jenkins J."/>
            <person name="Shu S."/>
            <person name="Yuan Y."/>
            <person name="Wessler S.R."/>
            <person name="Schmutz J."/>
            <person name="Willis J.H."/>
            <person name="Rokhsar D.S."/>
        </authorList>
    </citation>
    <scope>NUCLEOTIDE SEQUENCE [LARGE SCALE GENOMIC DNA]</scope>
    <source>
        <strain evidence="3">cv. DUN x IM62</strain>
    </source>
</reference>
<protein>
    <submittedName>
        <fullName evidence="2">Uncharacterized protein</fullName>
    </submittedName>
</protein>
<dbReference type="Proteomes" id="UP000030748">
    <property type="component" value="Unassembled WGS sequence"/>
</dbReference>
<dbReference type="AlphaFoldDB" id="A0A022Q9Z2"/>
<accession>A0A022Q9Z2</accession>
<feature type="region of interest" description="Disordered" evidence="1">
    <location>
        <begin position="1"/>
        <end position="33"/>
    </location>
</feature>
<proteinExistence type="predicted"/>
<organism evidence="2 3">
    <name type="scientific">Erythranthe guttata</name>
    <name type="common">Yellow monkey flower</name>
    <name type="synonym">Mimulus guttatus</name>
    <dbReference type="NCBI Taxonomy" id="4155"/>
    <lineage>
        <taxon>Eukaryota</taxon>
        <taxon>Viridiplantae</taxon>
        <taxon>Streptophyta</taxon>
        <taxon>Embryophyta</taxon>
        <taxon>Tracheophyta</taxon>
        <taxon>Spermatophyta</taxon>
        <taxon>Magnoliopsida</taxon>
        <taxon>eudicotyledons</taxon>
        <taxon>Gunneridae</taxon>
        <taxon>Pentapetalae</taxon>
        <taxon>asterids</taxon>
        <taxon>lamiids</taxon>
        <taxon>Lamiales</taxon>
        <taxon>Phrymaceae</taxon>
        <taxon>Erythranthe</taxon>
    </lineage>
</organism>
<evidence type="ECO:0000256" key="1">
    <source>
        <dbReference type="SAM" id="MobiDB-lite"/>
    </source>
</evidence>
<name>A0A022Q9Z2_ERYGU</name>
<keyword evidence="3" id="KW-1185">Reference proteome</keyword>
<evidence type="ECO:0000313" key="3">
    <source>
        <dbReference type="Proteomes" id="UP000030748"/>
    </source>
</evidence>
<sequence length="65" mass="7223">KCKIPSCVNSQHPLRSRTSKAGGGTNAASPVSVNTASRKPRYINFAEDEIWCREASVRETFLRDK</sequence>
<dbReference type="EMBL" id="KI632162">
    <property type="protein sequence ID" value="EYU23350.1"/>
    <property type="molecule type" value="Genomic_DNA"/>
</dbReference>
<gene>
    <name evidence="2" type="ORF">MIMGU_mgv1a0021141mg</name>
</gene>